<reference evidence="5 6" key="1">
    <citation type="submission" date="2022-03" db="EMBL/GenBank/DDBJ databases">
        <title>Novel taxa within the pig intestine.</title>
        <authorList>
            <person name="Wylensek D."/>
            <person name="Bishof K."/>
            <person name="Afrizal A."/>
            <person name="Clavel T."/>
        </authorList>
    </citation>
    <scope>NUCLEOTIDE SEQUENCE [LARGE SCALE GENOMIC DNA]</scope>
    <source>
        <strain evidence="5 6">Cla-KB-P134</strain>
    </source>
</reference>
<dbReference type="Gene3D" id="3.90.220.20">
    <property type="entry name" value="DNA methylase specificity domains"/>
    <property type="match status" value="2"/>
</dbReference>
<evidence type="ECO:0000256" key="2">
    <source>
        <dbReference type="ARBA" id="ARBA00022747"/>
    </source>
</evidence>
<comment type="similarity">
    <text evidence="1">Belongs to the type-I restriction system S methylase family.</text>
</comment>
<evidence type="ECO:0000313" key="6">
    <source>
        <dbReference type="Proteomes" id="UP001285244"/>
    </source>
</evidence>
<dbReference type="GO" id="GO:0004519">
    <property type="term" value="F:endonuclease activity"/>
    <property type="evidence" value="ECO:0007669"/>
    <property type="project" value="UniProtKB-KW"/>
</dbReference>
<dbReference type="PANTHER" id="PTHR30408:SF13">
    <property type="entry name" value="TYPE I RESTRICTION ENZYME HINDI SPECIFICITY SUBUNIT"/>
    <property type="match status" value="1"/>
</dbReference>
<evidence type="ECO:0000256" key="1">
    <source>
        <dbReference type="ARBA" id="ARBA00010923"/>
    </source>
</evidence>
<dbReference type="PANTHER" id="PTHR30408">
    <property type="entry name" value="TYPE-1 RESTRICTION ENZYME ECOKI SPECIFICITY PROTEIN"/>
    <property type="match status" value="1"/>
</dbReference>
<dbReference type="InterPro" id="IPR000055">
    <property type="entry name" value="Restrct_endonuc_typeI_TRD"/>
</dbReference>
<evidence type="ECO:0000256" key="3">
    <source>
        <dbReference type="ARBA" id="ARBA00023125"/>
    </source>
</evidence>
<keyword evidence="6" id="KW-1185">Reference proteome</keyword>
<dbReference type="InterPro" id="IPR044946">
    <property type="entry name" value="Restrct_endonuc_typeI_TRD_sf"/>
</dbReference>
<feature type="domain" description="Type I restriction modification DNA specificity" evidence="4">
    <location>
        <begin position="2"/>
        <end position="164"/>
    </location>
</feature>
<dbReference type="RefSeq" id="WP_320325424.1">
    <property type="nucleotide sequence ID" value="NZ_JALBUS010000005.1"/>
</dbReference>
<proteinExistence type="inferred from homology"/>
<keyword evidence="5" id="KW-0378">Hydrolase</keyword>
<dbReference type="Proteomes" id="UP001285244">
    <property type="component" value="Unassembled WGS sequence"/>
</dbReference>
<gene>
    <name evidence="5" type="ORF">MOZ64_04650</name>
</gene>
<dbReference type="Pfam" id="PF01420">
    <property type="entry name" value="Methylase_S"/>
    <property type="match status" value="2"/>
</dbReference>
<accession>A0ABU4WNM1</accession>
<organism evidence="5 6">
    <name type="scientific">Absicoccus intestinalis</name>
    <dbReference type="NCBI Taxonomy" id="2926319"/>
    <lineage>
        <taxon>Bacteria</taxon>
        <taxon>Bacillati</taxon>
        <taxon>Bacillota</taxon>
        <taxon>Erysipelotrichia</taxon>
        <taxon>Erysipelotrichales</taxon>
        <taxon>Erysipelotrichaceae</taxon>
        <taxon>Absicoccus</taxon>
    </lineage>
</organism>
<dbReference type="CDD" id="cd17244">
    <property type="entry name" value="RMtype1_S_Apa101655I-TRD2-CR2_like"/>
    <property type="match status" value="1"/>
</dbReference>
<comment type="caution">
    <text evidence="5">The sequence shown here is derived from an EMBL/GenBank/DDBJ whole genome shotgun (WGS) entry which is preliminary data.</text>
</comment>
<evidence type="ECO:0000259" key="4">
    <source>
        <dbReference type="Pfam" id="PF01420"/>
    </source>
</evidence>
<evidence type="ECO:0000313" key="5">
    <source>
        <dbReference type="EMBL" id="MDX8417130.1"/>
    </source>
</evidence>
<dbReference type="EMBL" id="JALBUS010000005">
    <property type="protein sequence ID" value="MDX8417130.1"/>
    <property type="molecule type" value="Genomic_DNA"/>
</dbReference>
<keyword evidence="5" id="KW-0255">Endonuclease</keyword>
<keyword evidence="2" id="KW-0680">Restriction system</keyword>
<dbReference type="SUPFAM" id="SSF116734">
    <property type="entry name" value="DNA methylase specificity domain"/>
    <property type="match status" value="2"/>
</dbReference>
<keyword evidence="3" id="KW-0238">DNA-binding</keyword>
<dbReference type="InterPro" id="IPR052021">
    <property type="entry name" value="Type-I_RS_S_subunit"/>
</dbReference>
<keyword evidence="5" id="KW-0540">Nuclease</keyword>
<protein>
    <submittedName>
        <fullName evidence="5">Restriction endonuclease subunit S</fullName>
    </submittedName>
</protein>
<sequence length="381" mass="43513">MKYKLSDICSYYKKKVDVPGLTEENYISTENMLPDKNGVITATSLPKTTQTQGYQERDVLVSNIRPYFKKIWFADRRGGCSNDVLVLRAKEGVDARYLYYVLADDNFFDYSMATSKGTKMPRGDKKALMEYEVPDYGLEDQQKIAGLLSALDEKIQLNTEINKNLFDQVMALYKHTFIENNVERKSCRADEYFDITIGKTPPRKEHEWFSTNQQDERWVSISDMGNCELYISNTSERLTHDAVRRFNIVIVPDNTVLLSFKLTVGRLAITDGEMVTNEAIAHFKTNMKEINPYLYCYLKNFNYQSLGSTSSIATAVNSKIIKGMPFVIPEVTELQHFNEIAIPAFAAIRSNQTESKSLSELRDSLLPKLMSGEIDVSDIDL</sequence>
<name>A0ABU4WNM1_9FIRM</name>
<feature type="domain" description="Type I restriction modification DNA specificity" evidence="4">
    <location>
        <begin position="189"/>
        <end position="336"/>
    </location>
</feature>